<protein>
    <submittedName>
        <fullName evidence="1">Uncharacterized protein</fullName>
    </submittedName>
</protein>
<sequence>MWTPRLRDQLLASQLMGCQNRSSSDTESDNGMICIQLDITPPSNEAWATSGFSSEVQLNHALEENLSYLRQVLLYLRASWDTPLNSDIEESTRVSRRTYRHLNREIGRFYEKLEDSQLTIIEAKHQIFLEQRHSLWERGLEMLSNQHLKVVAKNKIKKARISRTELLDAAMDKIQLQYQSIYFRSAGLEQW</sequence>
<dbReference type="AlphaFoldDB" id="A0AA39L833"/>
<proteinExistence type="predicted"/>
<keyword evidence="2" id="KW-1185">Reference proteome</keyword>
<gene>
    <name evidence="1" type="ORF">NLU13_4340</name>
</gene>
<comment type="caution">
    <text evidence="1">The sequence shown here is derived from an EMBL/GenBank/DDBJ whole genome shotgun (WGS) entry which is preliminary data.</text>
</comment>
<reference evidence="1" key="1">
    <citation type="submission" date="2022-10" db="EMBL/GenBank/DDBJ databases">
        <title>Determination and structural analysis of whole genome sequence of Sarocladium strictum F4-1.</title>
        <authorList>
            <person name="Hu L."/>
            <person name="Jiang Y."/>
        </authorList>
    </citation>
    <scope>NUCLEOTIDE SEQUENCE</scope>
    <source>
        <strain evidence="1">F4-1</strain>
    </source>
</reference>
<organism evidence="1 2">
    <name type="scientific">Sarocladium strictum</name>
    <name type="common">Black bundle disease fungus</name>
    <name type="synonym">Acremonium strictum</name>
    <dbReference type="NCBI Taxonomy" id="5046"/>
    <lineage>
        <taxon>Eukaryota</taxon>
        <taxon>Fungi</taxon>
        <taxon>Dikarya</taxon>
        <taxon>Ascomycota</taxon>
        <taxon>Pezizomycotina</taxon>
        <taxon>Sordariomycetes</taxon>
        <taxon>Hypocreomycetidae</taxon>
        <taxon>Hypocreales</taxon>
        <taxon>Sarocladiaceae</taxon>
        <taxon>Sarocladium</taxon>
    </lineage>
</organism>
<evidence type="ECO:0000313" key="1">
    <source>
        <dbReference type="EMBL" id="KAK0388096.1"/>
    </source>
</evidence>
<name>A0AA39L833_SARSR</name>
<dbReference type="Proteomes" id="UP001175261">
    <property type="component" value="Unassembled WGS sequence"/>
</dbReference>
<accession>A0AA39L833</accession>
<evidence type="ECO:0000313" key="2">
    <source>
        <dbReference type="Proteomes" id="UP001175261"/>
    </source>
</evidence>
<dbReference type="EMBL" id="JAPDFR010000003">
    <property type="protein sequence ID" value="KAK0388096.1"/>
    <property type="molecule type" value="Genomic_DNA"/>
</dbReference>